<accession>A0A7X1B1X3</accession>
<dbReference type="AlphaFoldDB" id="A0A7X1B1X3"/>
<dbReference type="EMBL" id="JACHVA010000138">
    <property type="protein sequence ID" value="MBC2604047.1"/>
    <property type="molecule type" value="Genomic_DNA"/>
</dbReference>
<evidence type="ECO:0000313" key="2">
    <source>
        <dbReference type="EMBL" id="MBC2604047.1"/>
    </source>
</evidence>
<comment type="caution">
    <text evidence="2">The sequence shown here is derived from an EMBL/GenBank/DDBJ whole genome shotgun (WGS) entry which is preliminary data.</text>
</comment>
<gene>
    <name evidence="2" type="ORF">H5P30_19875</name>
</gene>
<protein>
    <submittedName>
        <fullName evidence="2">Uncharacterized protein</fullName>
    </submittedName>
</protein>
<reference evidence="2 3" key="1">
    <citation type="submission" date="2020-07" db="EMBL/GenBank/DDBJ databases">
        <authorList>
            <person name="Feng X."/>
        </authorList>
    </citation>
    <scope>NUCLEOTIDE SEQUENCE [LARGE SCALE GENOMIC DNA]</scope>
    <source>
        <strain evidence="2 3">JCM14086</strain>
    </source>
</reference>
<sequence length="68" mass="7923">MRNFISECCIQNQGFVPEHPWARLKAMPYREPAKTKRKAPSYPTDRNELRAPTHRLPATVHRPPITVD</sequence>
<keyword evidence="3" id="KW-1185">Reference proteome</keyword>
<proteinExistence type="predicted"/>
<feature type="region of interest" description="Disordered" evidence="1">
    <location>
        <begin position="27"/>
        <end position="68"/>
    </location>
</feature>
<dbReference type="RefSeq" id="WP_185694664.1">
    <property type="nucleotide sequence ID" value="NZ_JACHVA010000138.1"/>
</dbReference>
<organism evidence="2 3">
    <name type="scientific">Puniceicoccus vermicola</name>
    <dbReference type="NCBI Taxonomy" id="388746"/>
    <lineage>
        <taxon>Bacteria</taxon>
        <taxon>Pseudomonadati</taxon>
        <taxon>Verrucomicrobiota</taxon>
        <taxon>Opitutia</taxon>
        <taxon>Puniceicoccales</taxon>
        <taxon>Puniceicoccaceae</taxon>
        <taxon>Puniceicoccus</taxon>
    </lineage>
</organism>
<dbReference type="Proteomes" id="UP000525652">
    <property type="component" value="Unassembled WGS sequence"/>
</dbReference>
<evidence type="ECO:0000313" key="3">
    <source>
        <dbReference type="Proteomes" id="UP000525652"/>
    </source>
</evidence>
<name>A0A7X1B1X3_9BACT</name>
<evidence type="ECO:0000256" key="1">
    <source>
        <dbReference type="SAM" id="MobiDB-lite"/>
    </source>
</evidence>